<dbReference type="EMBL" id="CP002049">
    <property type="protein sequence ID" value="ADI14986.1"/>
    <property type="molecule type" value="Genomic_DNA"/>
</dbReference>
<dbReference type="InterPro" id="IPR051044">
    <property type="entry name" value="MAG_DAG_Lipase"/>
</dbReference>
<evidence type="ECO:0000256" key="3">
    <source>
        <dbReference type="ARBA" id="ARBA00013254"/>
    </source>
</evidence>
<protein>
    <recommendedName>
        <fullName evidence="4">Monoacylglycerol lipase</fullName>
        <ecNumber evidence="3">3.1.1.23</ecNumber>
    </recommendedName>
</protein>
<proteinExistence type="inferred from homology"/>
<dbReference type="InterPro" id="IPR000073">
    <property type="entry name" value="AB_hydrolase_1"/>
</dbReference>
<keyword evidence="6" id="KW-0378">Hydrolase</keyword>
<dbReference type="Pfam" id="PF12146">
    <property type="entry name" value="Hydrolase_4"/>
    <property type="match status" value="1"/>
</dbReference>
<dbReference type="KEGG" id="tra:Trad_1870"/>
<gene>
    <name evidence="6" type="ordered locus">Trad_1870</name>
</gene>
<dbReference type="GO" id="GO:0047372">
    <property type="term" value="F:monoacylglycerol lipase activity"/>
    <property type="evidence" value="ECO:0007669"/>
    <property type="project" value="UniProtKB-EC"/>
</dbReference>
<comment type="catalytic activity">
    <reaction evidence="1">
        <text>Hydrolyzes glycerol monoesters of long-chain fatty acids.</text>
        <dbReference type="EC" id="3.1.1.23"/>
    </reaction>
</comment>
<dbReference type="FunFam" id="3.40.50.1820:FF:000117">
    <property type="entry name" value="Monoglyceride lipase, putative"/>
    <property type="match status" value="1"/>
</dbReference>
<evidence type="ECO:0000256" key="4">
    <source>
        <dbReference type="ARBA" id="ARBA00071261"/>
    </source>
</evidence>
<dbReference type="PANTHER" id="PTHR11614">
    <property type="entry name" value="PHOSPHOLIPASE-RELATED"/>
    <property type="match status" value="1"/>
</dbReference>
<feature type="domain" description="Serine aminopeptidase S33" evidence="5">
    <location>
        <begin position="27"/>
        <end position="260"/>
    </location>
</feature>
<dbReference type="Gene3D" id="3.40.50.1820">
    <property type="entry name" value="alpha/beta hydrolase"/>
    <property type="match status" value="1"/>
</dbReference>
<evidence type="ECO:0000259" key="5">
    <source>
        <dbReference type="Pfam" id="PF12146"/>
    </source>
</evidence>
<keyword evidence="7" id="KW-1185">Reference proteome</keyword>
<dbReference type="InterPro" id="IPR029058">
    <property type="entry name" value="AB_hydrolase_fold"/>
</dbReference>
<sequence length="282" mass="31222">MGAVQTGSLKTHDGLTLFVRCWLPETDARAAIIVSHGYAEHSGRYEALASTLTGRGYAVYALDHRGHGRSEGERANVAVFRAYVDDLARFIERVREKDPRPPRFLLGHSMGGMIALQLVLEHPEKVEGVAVSAAFIENATQVPWFLTRAAGAVSRLAPKLPVQHLDTDALARDKRVVARYRNDPLVYHGKVKARLGAELLQAGPYVLERAPSIRLPLLLMHGTGDRIAAVSGTQRFFERVGSSDKTLKLYDGAFHELFNDYGKEAVQRDVLAWLERQVGEES</sequence>
<dbReference type="AlphaFoldDB" id="D7CQK2"/>
<dbReference type="eggNOG" id="COG2267">
    <property type="taxonomic scope" value="Bacteria"/>
</dbReference>
<dbReference type="InterPro" id="IPR022742">
    <property type="entry name" value="Hydrolase_4"/>
</dbReference>
<dbReference type="STRING" id="649638.Trad_1870"/>
<organism evidence="6 7">
    <name type="scientific">Truepera radiovictrix (strain DSM 17093 / CIP 108686 / LMG 22925 / RQ-24)</name>
    <dbReference type="NCBI Taxonomy" id="649638"/>
    <lineage>
        <taxon>Bacteria</taxon>
        <taxon>Thermotogati</taxon>
        <taxon>Deinococcota</taxon>
        <taxon>Deinococci</taxon>
        <taxon>Trueperales</taxon>
        <taxon>Trueperaceae</taxon>
        <taxon>Truepera</taxon>
    </lineage>
</organism>
<reference evidence="7" key="1">
    <citation type="submission" date="2010-05" db="EMBL/GenBank/DDBJ databases">
        <title>The complete genome of Truepera radiovictris DSM 17093.</title>
        <authorList>
            <consortium name="US DOE Joint Genome Institute (JGI-PGF)"/>
            <person name="Lucas S."/>
            <person name="Copeland A."/>
            <person name="Lapidus A."/>
            <person name="Glavina del Rio T."/>
            <person name="Dalin E."/>
            <person name="Tice H."/>
            <person name="Bruce D."/>
            <person name="Goodwin L."/>
            <person name="Pitluck S."/>
            <person name="Kyrpides N."/>
            <person name="Mavromatis K."/>
            <person name="Ovchinnikova G."/>
            <person name="Munk A.C."/>
            <person name="Detter J.C."/>
            <person name="Han C."/>
            <person name="Tapia R."/>
            <person name="Land M."/>
            <person name="Hauser L."/>
            <person name="Markowitz V."/>
            <person name="Cheng J.-F."/>
            <person name="Hugenholtz P."/>
            <person name="Woyke T."/>
            <person name="Wu D."/>
            <person name="Tindall B."/>
            <person name="Pomrenke H.G."/>
            <person name="Brambilla E."/>
            <person name="Klenk H.-P."/>
            <person name="Eisen J.A."/>
        </authorList>
    </citation>
    <scope>NUCLEOTIDE SEQUENCE [LARGE SCALE GENOMIC DNA]</scope>
    <source>
        <strain evidence="7">DSM 17093 / CIP 108686 / LMG 22925 / RQ-24</strain>
    </source>
</reference>
<evidence type="ECO:0000256" key="2">
    <source>
        <dbReference type="ARBA" id="ARBA00008645"/>
    </source>
</evidence>
<reference evidence="6 7" key="2">
    <citation type="journal article" date="2011" name="Stand. Genomic Sci.">
        <title>Complete genome sequence of Truepera radiovictrix type strain (RQ-24).</title>
        <authorList>
            <person name="Ivanova N."/>
            <person name="Rohde C."/>
            <person name="Munk C."/>
            <person name="Nolan M."/>
            <person name="Lucas S."/>
            <person name="Del Rio T.G."/>
            <person name="Tice H."/>
            <person name="Deshpande S."/>
            <person name="Cheng J.F."/>
            <person name="Tapia R."/>
            <person name="Han C."/>
            <person name="Goodwin L."/>
            <person name="Pitluck S."/>
            <person name="Liolios K."/>
            <person name="Mavromatis K."/>
            <person name="Mikhailova N."/>
            <person name="Pati A."/>
            <person name="Chen A."/>
            <person name="Palaniappan K."/>
            <person name="Land M."/>
            <person name="Hauser L."/>
            <person name="Chang Y.J."/>
            <person name="Jeffries C.D."/>
            <person name="Brambilla E."/>
            <person name="Rohde M."/>
            <person name="Goker M."/>
            <person name="Tindall B.J."/>
            <person name="Woyke T."/>
            <person name="Bristow J."/>
            <person name="Eisen J.A."/>
            <person name="Markowitz V."/>
            <person name="Hugenholtz P."/>
            <person name="Kyrpides N.C."/>
            <person name="Klenk H.P."/>
            <person name="Lapidus A."/>
        </authorList>
    </citation>
    <scope>NUCLEOTIDE SEQUENCE [LARGE SCALE GENOMIC DNA]</scope>
    <source>
        <strain evidence="7">DSM 17093 / CIP 108686 / LMG 22925 / RQ-24</strain>
    </source>
</reference>
<dbReference type="Proteomes" id="UP000000379">
    <property type="component" value="Chromosome"/>
</dbReference>
<evidence type="ECO:0000313" key="6">
    <source>
        <dbReference type="EMBL" id="ADI14986.1"/>
    </source>
</evidence>
<evidence type="ECO:0000256" key="1">
    <source>
        <dbReference type="ARBA" id="ARBA00001613"/>
    </source>
</evidence>
<dbReference type="HOGENOM" id="CLU_026209_7_2_0"/>
<dbReference type="EC" id="3.1.1.23" evidence="3"/>
<evidence type="ECO:0000313" key="7">
    <source>
        <dbReference type="Proteomes" id="UP000000379"/>
    </source>
</evidence>
<dbReference type="ESTHER" id="trurr-d7cqk2">
    <property type="family name" value="Monoglyceridelipase_lysophospholip"/>
</dbReference>
<dbReference type="PRINTS" id="PR00111">
    <property type="entry name" value="ABHYDROLASE"/>
</dbReference>
<dbReference type="SUPFAM" id="SSF53474">
    <property type="entry name" value="alpha/beta-Hydrolases"/>
    <property type="match status" value="1"/>
</dbReference>
<comment type="similarity">
    <text evidence="2">Belongs to the AB hydrolase superfamily.</text>
</comment>
<accession>D7CQK2</accession>
<name>D7CQK2_TRURR</name>